<protein>
    <recommendedName>
        <fullName evidence="4">DNA/RNA-binding domain-containing protein</fullName>
    </recommendedName>
</protein>
<evidence type="ECO:0000256" key="1">
    <source>
        <dbReference type="SAM" id="MobiDB-lite"/>
    </source>
</evidence>
<evidence type="ECO:0008006" key="4">
    <source>
        <dbReference type="Google" id="ProtNLM"/>
    </source>
</evidence>
<dbReference type="GO" id="GO:0042162">
    <property type="term" value="F:telomeric DNA binding"/>
    <property type="evidence" value="ECO:0007669"/>
    <property type="project" value="TreeGrafter"/>
</dbReference>
<accession>A0A9W8PJ19</accession>
<dbReference type="Proteomes" id="UP001152130">
    <property type="component" value="Unassembled WGS sequence"/>
</dbReference>
<feature type="region of interest" description="Disordered" evidence="1">
    <location>
        <begin position="151"/>
        <end position="203"/>
    </location>
</feature>
<dbReference type="AlphaFoldDB" id="A0A9W8PJ19"/>
<dbReference type="PANTHER" id="PTHR15696">
    <property type="entry name" value="SMG-7 SUPPRESSOR WITH MORPHOLOGICAL EFFECT ON GENITALIA PROTEIN 7"/>
    <property type="match status" value="1"/>
</dbReference>
<dbReference type="EMBL" id="JAPDHF010000015">
    <property type="protein sequence ID" value="KAJ4008396.1"/>
    <property type="molecule type" value="Genomic_DNA"/>
</dbReference>
<organism evidence="2 3">
    <name type="scientific">Fusarium irregulare</name>
    <dbReference type="NCBI Taxonomy" id="2494466"/>
    <lineage>
        <taxon>Eukaryota</taxon>
        <taxon>Fungi</taxon>
        <taxon>Dikarya</taxon>
        <taxon>Ascomycota</taxon>
        <taxon>Pezizomycotina</taxon>
        <taxon>Sordariomycetes</taxon>
        <taxon>Hypocreomycetidae</taxon>
        <taxon>Hypocreales</taxon>
        <taxon>Nectriaceae</taxon>
        <taxon>Fusarium</taxon>
        <taxon>Fusarium incarnatum-equiseti species complex</taxon>
    </lineage>
</organism>
<comment type="caution">
    <text evidence="2">The sequence shown here is derived from an EMBL/GenBank/DDBJ whole genome shotgun (WGS) entry which is preliminary data.</text>
</comment>
<dbReference type="InterPro" id="IPR045153">
    <property type="entry name" value="Est1/Ebs1-like"/>
</dbReference>
<dbReference type="PANTHER" id="PTHR15696:SF0">
    <property type="entry name" value="TELOMERASE-BINDING PROTEIN EST1A"/>
    <property type="match status" value="1"/>
</dbReference>
<dbReference type="GO" id="GO:0070034">
    <property type="term" value="F:telomerase RNA binding"/>
    <property type="evidence" value="ECO:0007669"/>
    <property type="project" value="TreeGrafter"/>
</dbReference>
<reference evidence="2" key="1">
    <citation type="submission" date="2022-10" db="EMBL/GenBank/DDBJ databases">
        <title>Fusarium specimens isolated from Avocado Roots.</title>
        <authorList>
            <person name="Stajich J."/>
            <person name="Roper C."/>
            <person name="Heimlech-Rivalta G."/>
        </authorList>
    </citation>
    <scope>NUCLEOTIDE SEQUENCE</scope>
    <source>
        <strain evidence="2">CF00143</strain>
    </source>
</reference>
<sequence>MDLLLQSVFLDPGPSLPEPGRADVLGTTRDMRNPSYLAGYLAGHSCSLSGSGPERMETIDHNDTDNMGSVCFRTSAASFGRCPSLPSSDIHVDDCESQPRDARAPITSILIGIGSWTPSIDTGNYVQQLDIESDSTDWNLNLDQTKAESTKSGCKRLDTPFKPFDGTRIPTPTQTSTELPATTRCNSHPAPRSIGTQHSSRNEDTIARDKPAQHISQEQLVAEVKGIYAGLVMVETKCIEVDNTNSDNNNSTTDSKLNDGQWQALIALHRTLLHEHHDFFLASQHPSASPALQRLATKYAMPARMWRHGIHSFLELLRCSPKSLDHMLTFLYLAYSMMALLYETVPAFEDTWIECLGDIGRYRMAIEDDDIRDREVWTSVSHYWYNKASDKNPTTGRLYHHMAILARPNALQQLHYYTKHVLLGVHGSNSIISLFNPNLNGRPPWIFTGSTTLCDVQTENYIHLALDQGELMMLLSIER</sequence>
<dbReference type="InterPro" id="IPR011990">
    <property type="entry name" value="TPR-like_helical_dom_sf"/>
</dbReference>
<keyword evidence="3" id="KW-1185">Reference proteome</keyword>
<proteinExistence type="predicted"/>
<gene>
    <name evidence="2" type="ORF">NW766_009390</name>
</gene>
<evidence type="ECO:0000313" key="3">
    <source>
        <dbReference type="Proteomes" id="UP001152130"/>
    </source>
</evidence>
<dbReference type="GO" id="GO:0005697">
    <property type="term" value="C:telomerase holoenzyme complex"/>
    <property type="evidence" value="ECO:0007669"/>
    <property type="project" value="TreeGrafter"/>
</dbReference>
<dbReference type="SUPFAM" id="SSF48452">
    <property type="entry name" value="TPR-like"/>
    <property type="match status" value="1"/>
</dbReference>
<name>A0A9W8PJ19_9HYPO</name>
<dbReference type="GO" id="GO:0000184">
    <property type="term" value="P:nuclear-transcribed mRNA catabolic process, nonsense-mediated decay"/>
    <property type="evidence" value="ECO:0007669"/>
    <property type="project" value="TreeGrafter"/>
</dbReference>
<feature type="compositionally biased region" description="Polar residues" evidence="1">
    <location>
        <begin position="170"/>
        <end position="186"/>
    </location>
</feature>
<evidence type="ECO:0000313" key="2">
    <source>
        <dbReference type="EMBL" id="KAJ4008396.1"/>
    </source>
</evidence>
<dbReference type="Gene3D" id="1.25.40.10">
    <property type="entry name" value="Tetratricopeptide repeat domain"/>
    <property type="match status" value="1"/>
</dbReference>
<dbReference type="FunFam" id="1.25.40.10:FF:000202">
    <property type="entry name" value="Unplaced genomic scaffold supercont1.7, whole genome shotgun sequence"/>
    <property type="match status" value="1"/>
</dbReference>